<evidence type="ECO:0000256" key="1">
    <source>
        <dbReference type="ARBA" id="ARBA00023015"/>
    </source>
</evidence>
<feature type="modified residue" description="4-aspartylphosphate" evidence="4">
    <location>
        <position position="56"/>
    </location>
</feature>
<protein>
    <submittedName>
        <fullName evidence="8">Two-component system response regulator YesN</fullName>
    </submittedName>
</protein>
<dbReference type="PRINTS" id="PR00032">
    <property type="entry name" value="HTHARAC"/>
</dbReference>
<sequence length="257" mass="29855">MQYKVWLADDEPWILESLKRMLDWPSHGFEIVGESSNGLDAYRQMKHHRPDVAFIDIRMPGMNGIELIQKLYEEETGVCCVVASGYAEFEYARQAMHYGAGGYILKPFRNEEISEVLQGLKNRLKREKQPEAIRPSDAITDTADSRPGDDTLRSIEQYIRGNFREPLTVQDISRQFFLHPNYLSSLFKREFGVNFTKFLNDIRMEHACSLLLNSRLSVREVAEQAGYKDYFYFAKMFKRHTGLTPTEYRSIDASTKP</sequence>
<keyword evidence="3" id="KW-0804">Transcription</keyword>
<dbReference type="InterPro" id="IPR011006">
    <property type="entry name" value="CheY-like_superfamily"/>
</dbReference>
<organism evidence="8 9">
    <name type="scientific">Paenibacillus lactis</name>
    <dbReference type="NCBI Taxonomy" id="228574"/>
    <lineage>
        <taxon>Bacteria</taxon>
        <taxon>Bacillati</taxon>
        <taxon>Bacillota</taxon>
        <taxon>Bacilli</taxon>
        <taxon>Bacillales</taxon>
        <taxon>Paenibacillaceae</taxon>
        <taxon>Paenibacillus</taxon>
    </lineage>
</organism>
<feature type="domain" description="Response regulatory" evidence="7">
    <location>
        <begin position="4"/>
        <end position="121"/>
    </location>
</feature>
<dbReference type="GeneID" id="95406298"/>
<evidence type="ECO:0000256" key="3">
    <source>
        <dbReference type="ARBA" id="ARBA00023163"/>
    </source>
</evidence>
<proteinExistence type="predicted"/>
<evidence type="ECO:0000259" key="7">
    <source>
        <dbReference type="PROSITE" id="PS50110"/>
    </source>
</evidence>
<dbReference type="Gene3D" id="3.40.50.2300">
    <property type="match status" value="1"/>
</dbReference>
<gene>
    <name evidence="8" type="ORF">J2Z18_004387</name>
</gene>
<dbReference type="PANTHER" id="PTHR43280:SF28">
    <property type="entry name" value="HTH-TYPE TRANSCRIPTIONAL ACTIVATOR RHAS"/>
    <property type="match status" value="1"/>
</dbReference>
<keyword evidence="2" id="KW-0238">DNA-binding</keyword>
<dbReference type="SMART" id="SM00448">
    <property type="entry name" value="REC"/>
    <property type="match status" value="1"/>
</dbReference>
<feature type="domain" description="HTH araC/xylS-type" evidence="6">
    <location>
        <begin position="153"/>
        <end position="251"/>
    </location>
</feature>
<dbReference type="InterPro" id="IPR018060">
    <property type="entry name" value="HTH_AraC"/>
</dbReference>
<evidence type="ECO:0000256" key="2">
    <source>
        <dbReference type="ARBA" id="ARBA00023125"/>
    </source>
</evidence>
<feature type="region of interest" description="Disordered" evidence="5">
    <location>
        <begin position="127"/>
        <end position="147"/>
    </location>
</feature>
<dbReference type="Pfam" id="PF00072">
    <property type="entry name" value="Response_reg"/>
    <property type="match status" value="1"/>
</dbReference>
<dbReference type="InterPro" id="IPR001789">
    <property type="entry name" value="Sig_transdc_resp-reg_receiver"/>
</dbReference>
<evidence type="ECO:0000259" key="6">
    <source>
        <dbReference type="PROSITE" id="PS01124"/>
    </source>
</evidence>
<dbReference type="RefSeq" id="WP_007130359.1">
    <property type="nucleotide sequence ID" value="NZ_CP139098.1"/>
</dbReference>
<keyword evidence="4" id="KW-0597">Phosphoprotein</keyword>
<evidence type="ECO:0000313" key="8">
    <source>
        <dbReference type="EMBL" id="MBP1895277.1"/>
    </source>
</evidence>
<evidence type="ECO:0000256" key="5">
    <source>
        <dbReference type="SAM" id="MobiDB-lite"/>
    </source>
</evidence>
<dbReference type="CDD" id="cd17536">
    <property type="entry name" value="REC_YesN-like"/>
    <property type="match status" value="1"/>
</dbReference>
<name>A0ABS4FGT9_9BACL</name>
<accession>A0ABS4FGT9</accession>
<dbReference type="Gene3D" id="1.10.10.60">
    <property type="entry name" value="Homeodomain-like"/>
    <property type="match status" value="2"/>
</dbReference>
<dbReference type="Proteomes" id="UP000706926">
    <property type="component" value="Unassembled WGS sequence"/>
</dbReference>
<keyword evidence="1" id="KW-0805">Transcription regulation</keyword>
<dbReference type="PROSITE" id="PS50110">
    <property type="entry name" value="RESPONSE_REGULATORY"/>
    <property type="match status" value="1"/>
</dbReference>
<evidence type="ECO:0000313" key="9">
    <source>
        <dbReference type="Proteomes" id="UP000706926"/>
    </source>
</evidence>
<reference evidence="8 9" key="1">
    <citation type="submission" date="2021-03" db="EMBL/GenBank/DDBJ databases">
        <title>Genomic Encyclopedia of Type Strains, Phase IV (KMG-IV): sequencing the most valuable type-strain genomes for metagenomic binning, comparative biology and taxonomic classification.</title>
        <authorList>
            <person name="Goeker M."/>
        </authorList>
    </citation>
    <scope>NUCLEOTIDE SEQUENCE [LARGE SCALE GENOMIC DNA]</scope>
    <source>
        <strain evidence="8 9">DSM 15596</strain>
    </source>
</reference>
<comment type="caution">
    <text evidence="8">The sequence shown here is derived from an EMBL/GenBank/DDBJ whole genome shotgun (WGS) entry which is preliminary data.</text>
</comment>
<keyword evidence="9" id="KW-1185">Reference proteome</keyword>
<evidence type="ECO:0000256" key="4">
    <source>
        <dbReference type="PROSITE-ProRule" id="PRU00169"/>
    </source>
</evidence>
<dbReference type="PANTHER" id="PTHR43280">
    <property type="entry name" value="ARAC-FAMILY TRANSCRIPTIONAL REGULATOR"/>
    <property type="match status" value="1"/>
</dbReference>
<dbReference type="InterPro" id="IPR020449">
    <property type="entry name" value="Tscrpt_reg_AraC-type_HTH"/>
</dbReference>
<dbReference type="InterPro" id="IPR009057">
    <property type="entry name" value="Homeodomain-like_sf"/>
</dbReference>
<dbReference type="SUPFAM" id="SSF52172">
    <property type="entry name" value="CheY-like"/>
    <property type="match status" value="1"/>
</dbReference>
<dbReference type="SUPFAM" id="SSF46689">
    <property type="entry name" value="Homeodomain-like"/>
    <property type="match status" value="2"/>
</dbReference>
<dbReference type="PROSITE" id="PS00041">
    <property type="entry name" value="HTH_ARAC_FAMILY_1"/>
    <property type="match status" value="1"/>
</dbReference>
<dbReference type="EMBL" id="JAGGKI010000013">
    <property type="protein sequence ID" value="MBP1895277.1"/>
    <property type="molecule type" value="Genomic_DNA"/>
</dbReference>
<dbReference type="SMART" id="SM00342">
    <property type="entry name" value="HTH_ARAC"/>
    <property type="match status" value="1"/>
</dbReference>
<dbReference type="InterPro" id="IPR018062">
    <property type="entry name" value="HTH_AraC-typ_CS"/>
</dbReference>
<dbReference type="PROSITE" id="PS01124">
    <property type="entry name" value="HTH_ARAC_FAMILY_2"/>
    <property type="match status" value="1"/>
</dbReference>
<dbReference type="Pfam" id="PF12833">
    <property type="entry name" value="HTH_18"/>
    <property type="match status" value="1"/>
</dbReference>